<feature type="domain" description="Phosphatidic acid phosphatase type 2/haloperoxidase" evidence="8">
    <location>
        <begin position="139"/>
        <end position="203"/>
    </location>
</feature>
<feature type="transmembrane region" description="Helical" evidence="7">
    <location>
        <begin position="150"/>
        <end position="171"/>
    </location>
</feature>
<dbReference type="HOGENOM" id="CLU_1195859_0_0_1"/>
<dbReference type="GO" id="GO:0005886">
    <property type="term" value="C:plasma membrane"/>
    <property type="evidence" value="ECO:0007669"/>
    <property type="project" value="TreeGrafter"/>
</dbReference>
<feature type="transmembrane region" description="Helical" evidence="7">
    <location>
        <begin position="183"/>
        <end position="206"/>
    </location>
</feature>
<dbReference type="EMBL" id="JH818171">
    <property type="protein sequence ID" value="EKC37397.1"/>
    <property type="molecule type" value="Genomic_DNA"/>
</dbReference>
<comment type="subcellular location">
    <subcellularLocation>
        <location evidence="1">Membrane</location>
        <topology evidence="1">Multi-pass membrane protein</topology>
    </subcellularLocation>
</comment>
<evidence type="ECO:0000256" key="1">
    <source>
        <dbReference type="ARBA" id="ARBA00004141"/>
    </source>
</evidence>
<dbReference type="SUPFAM" id="SSF48317">
    <property type="entry name" value="Acid phosphatase/Vanadium-dependent haloperoxidase"/>
    <property type="match status" value="1"/>
</dbReference>
<evidence type="ECO:0000256" key="5">
    <source>
        <dbReference type="ARBA" id="ARBA00023136"/>
    </source>
</evidence>
<dbReference type="PANTHER" id="PTHR10165">
    <property type="entry name" value="LIPID PHOSPHATE PHOSPHATASE"/>
    <property type="match status" value="1"/>
</dbReference>
<dbReference type="PANTHER" id="PTHR10165:SF197">
    <property type="entry name" value="FI04477P-RELATED"/>
    <property type="match status" value="1"/>
</dbReference>
<keyword evidence="3 7" id="KW-0812">Transmembrane</keyword>
<name>K1QKV0_MAGGI</name>
<evidence type="ECO:0000313" key="9">
    <source>
        <dbReference type="EMBL" id="EKC37397.1"/>
    </source>
</evidence>
<dbReference type="GO" id="GO:0006644">
    <property type="term" value="P:phospholipid metabolic process"/>
    <property type="evidence" value="ECO:0007669"/>
    <property type="project" value="InterPro"/>
</dbReference>
<keyword evidence="5 7" id="KW-0472">Membrane</keyword>
<feature type="transmembrane region" description="Helical" evidence="7">
    <location>
        <begin position="75"/>
        <end position="93"/>
    </location>
</feature>
<evidence type="ECO:0000256" key="3">
    <source>
        <dbReference type="ARBA" id="ARBA00022692"/>
    </source>
</evidence>
<dbReference type="InterPro" id="IPR036938">
    <property type="entry name" value="PAP2/HPO_sf"/>
</dbReference>
<dbReference type="InterPro" id="IPR043216">
    <property type="entry name" value="PAP-like"/>
</dbReference>
<dbReference type="AlphaFoldDB" id="K1QKV0"/>
<sequence length="232" mass="26329">MDAGDVTAREIAYFHPFRRGFFCQNQDLMYPYGGVSVKGGHVALISLLPLIIIISITECLRIRHKIKKKLFLRKWYRIVGPLMIGLSLCTLFYETAKSCVGSLRPHFFAVCRPSIDLKNCTNNQLRVVVTSLKPHQQIYIHLRISRRWRFLRPLFALLQTVALCVATYIGVTRIQDNAHRPVDIIAGAVIGISFAVITVSQTSALFESDSTDRQSSTAKEDKRESLTLEYEP</sequence>
<evidence type="ECO:0000256" key="4">
    <source>
        <dbReference type="ARBA" id="ARBA00022989"/>
    </source>
</evidence>
<dbReference type="GO" id="GO:0008195">
    <property type="term" value="F:phosphatidate phosphatase activity"/>
    <property type="evidence" value="ECO:0007669"/>
    <property type="project" value="TreeGrafter"/>
</dbReference>
<keyword evidence="4 7" id="KW-1133">Transmembrane helix</keyword>
<dbReference type="Gene3D" id="1.20.144.10">
    <property type="entry name" value="Phosphatidic acid phosphatase type 2/haloperoxidase"/>
    <property type="match status" value="1"/>
</dbReference>
<protein>
    <submittedName>
        <fullName evidence="9">Lipid phosphate phosphohydrolase 2</fullName>
    </submittedName>
</protein>
<gene>
    <name evidence="9" type="ORF">CGI_10023870</name>
</gene>
<dbReference type="InParanoid" id="K1QKV0"/>
<dbReference type="InterPro" id="IPR000326">
    <property type="entry name" value="PAP2/HPO"/>
</dbReference>
<comment type="similarity">
    <text evidence="2">Belongs to the PA-phosphatase related phosphoesterase family.</text>
</comment>
<accession>K1QKV0</accession>
<evidence type="ECO:0000256" key="7">
    <source>
        <dbReference type="SAM" id="Phobius"/>
    </source>
</evidence>
<dbReference type="GO" id="GO:0007165">
    <property type="term" value="P:signal transduction"/>
    <property type="evidence" value="ECO:0007669"/>
    <property type="project" value="TreeGrafter"/>
</dbReference>
<organism evidence="9">
    <name type="scientific">Magallana gigas</name>
    <name type="common">Pacific oyster</name>
    <name type="synonym">Crassostrea gigas</name>
    <dbReference type="NCBI Taxonomy" id="29159"/>
    <lineage>
        <taxon>Eukaryota</taxon>
        <taxon>Metazoa</taxon>
        <taxon>Spiralia</taxon>
        <taxon>Lophotrochozoa</taxon>
        <taxon>Mollusca</taxon>
        <taxon>Bivalvia</taxon>
        <taxon>Autobranchia</taxon>
        <taxon>Pteriomorphia</taxon>
        <taxon>Ostreida</taxon>
        <taxon>Ostreoidea</taxon>
        <taxon>Ostreidae</taxon>
        <taxon>Magallana</taxon>
    </lineage>
</organism>
<keyword evidence="9" id="KW-0378">Hydrolase</keyword>
<evidence type="ECO:0000256" key="2">
    <source>
        <dbReference type="ARBA" id="ARBA00008816"/>
    </source>
</evidence>
<dbReference type="GO" id="GO:0046839">
    <property type="term" value="P:phospholipid dephosphorylation"/>
    <property type="evidence" value="ECO:0007669"/>
    <property type="project" value="TreeGrafter"/>
</dbReference>
<proteinExistence type="inferred from homology"/>
<feature type="transmembrane region" description="Helical" evidence="7">
    <location>
        <begin position="42"/>
        <end position="63"/>
    </location>
</feature>
<reference evidence="9" key="1">
    <citation type="journal article" date="2012" name="Nature">
        <title>The oyster genome reveals stress adaptation and complexity of shell formation.</title>
        <authorList>
            <person name="Zhang G."/>
            <person name="Fang X."/>
            <person name="Guo X."/>
            <person name="Li L."/>
            <person name="Luo R."/>
            <person name="Xu F."/>
            <person name="Yang P."/>
            <person name="Zhang L."/>
            <person name="Wang X."/>
            <person name="Qi H."/>
            <person name="Xiong Z."/>
            <person name="Que H."/>
            <person name="Xie Y."/>
            <person name="Holland P.W."/>
            <person name="Paps J."/>
            <person name="Zhu Y."/>
            <person name="Wu F."/>
            <person name="Chen Y."/>
            <person name="Wang J."/>
            <person name="Peng C."/>
            <person name="Meng J."/>
            <person name="Yang L."/>
            <person name="Liu J."/>
            <person name="Wen B."/>
            <person name="Zhang N."/>
            <person name="Huang Z."/>
            <person name="Zhu Q."/>
            <person name="Feng Y."/>
            <person name="Mount A."/>
            <person name="Hedgecock D."/>
            <person name="Xu Z."/>
            <person name="Liu Y."/>
            <person name="Domazet-Loso T."/>
            <person name="Du Y."/>
            <person name="Sun X."/>
            <person name="Zhang S."/>
            <person name="Liu B."/>
            <person name="Cheng P."/>
            <person name="Jiang X."/>
            <person name="Li J."/>
            <person name="Fan D."/>
            <person name="Wang W."/>
            <person name="Fu W."/>
            <person name="Wang T."/>
            <person name="Wang B."/>
            <person name="Zhang J."/>
            <person name="Peng Z."/>
            <person name="Li Y."/>
            <person name="Li N."/>
            <person name="Wang J."/>
            <person name="Chen M."/>
            <person name="He Y."/>
            <person name="Tan F."/>
            <person name="Song X."/>
            <person name="Zheng Q."/>
            <person name="Huang R."/>
            <person name="Yang H."/>
            <person name="Du X."/>
            <person name="Chen L."/>
            <person name="Yang M."/>
            <person name="Gaffney P.M."/>
            <person name="Wang S."/>
            <person name="Luo L."/>
            <person name="She Z."/>
            <person name="Ming Y."/>
            <person name="Huang W."/>
            <person name="Zhang S."/>
            <person name="Huang B."/>
            <person name="Zhang Y."/>
            <person name="Qu T."/>
            <person name="Ni P."/>
            <person name="Miao G."/>
            <person name="Wang J."/>
            <person name="Wang Q."/>
            <person name="Steinberg C.E."/>
            <person name="Wang H."/>
            <person name="Li N."/>
            <person name="Qian L."/>
            <person name="Zhang G."/>
            <person name="Li Y."/>
            <person name="Yang H."/>
            <person name="Liu X."/>
            <person name="Wang J."/>
            <person name="Yin Y."/>
            <person name="Wang J."/>
        </authorList>
    </citation>
    <scope>NUCLEOTIDE SEQUENCE [LARGE SCALE GENOMIC DNA]</scope>
    <source>
        <strain evidence="9">05x7-T-G4-1.051#20</strain>
    </source>
</reference>
<feature type="region of interest" description="Disordered" evidence="6">
    <location>
        <begin position="210"/>
        <end position="232"/>
    </location>
</feature>
<evidence type="ECO:0000259" key="8">
    <source>
        <dbReference type="Pfam" id="PF01569"/>
    </source>
</evidence>
<evidence type="ECO:0000256" key="6">
    <source>
        <dbReference type="SAM" id="MobiDB-lite"/>
    </source>
</evidence>
<dbReference type="Pfam" id="PF01569">
    <property type="entry name" value="PAP2"/>
    <property type="match status" value="1"/>
</dbReference>